<keyword evidence="1" id="KW-0732">Signal</keyword>
<evidence type="ECO:0000256" key="1">
    <source>
        <dbReference type="SAM" id="SignalP"/>
    </source>
</evidence>
<evidence type="ECO:0000313" key="2">
    <source>
        <dbReference type="EMBL" id="MFC7289004.1"/>
    </source>
</evidence>
<dbReference type="Proteomes" id="UP001596542">
    <property type="component" value="Unassembled WGS sequence"/>
</dbReference>
<dbReference type="EMBL" id="JBHTBU010000002">
    <property type="protein sequence ID" value="MFC7289004.1"/>
    <property type="molecule type" value="Genomic_DNA"/>
</dbReference>
<reference evidence="3" key="1">
    <citation type="journal article" date="2019" name="Int. J. Syst. Evol. Microbiol.">
        <title>The Global Catalogue of Microorganisms (GCM) 10K type strain sequencing project: providing services to taxonomists for standard genome sequencing and annotation.</title>
        <authorList>
            <consortium name="The Broad Institute Genomics Platform"/>
            <consortium name="The Broad Institute Genome Sequencing Center for Infectious Disease"/>
            <person name="Wu L."/>
            <person name="Ma J."/>
        </authorList>
    </citation>
    <scope>NUCLEOTIDE SEQUENCE [LARGE SCALE GENOMIC DNA]</scope>
    <source>
        <strain evidence="3">KACC 12508</strain>
    </source>
</reference>
<feature type="chain" id="PRO_5047501437" evidence="1">
    <location>
        <begin position="21"/>
        <end position="214"/>
    </location>
</feature>
<gene>
    <name evidence="2" type="ORF">ACFQPC_13215</name>
</gene>
<feature type="signal peptide" evidence="1">
    <location>
        <begin position="1"/>
        <end position="20"/>
    </location>
</feature>
<dbReference type="InterPro" id="IPR002328">
    <property type="entry name" value="ADH_Zn_CS"/>
</dbReference>
<dbReference type="PROSITE" id="PS00059">
    <property type="entry name" value="ADH_ZINC"/>
    <property type="match status" value="1"/>
</dbReference>
<name>A0ABW2ID55_9BURK</name>
<accession>A0ABW2ID55</accession>
<dbReference type="RefSeq" id="WP_382272389.1">
    <property type="nucleotide sequence ID" value="NZ_JBHTBU010000002.1"/>
</dbReference>
<proteinExistence type="predicted"/>
<organism evidence="2 3">
    <name type="scientific">Herminiimonas glaciei</name>
    <dbReference type="NCBI Taxonomy" id="523788"/>
    <lineage>
        <taxon>Bacteria</taxon>
        <taxon>Pseudomonadati</taxon>
        <taxon>Pseudomonadota</taxon>
        <taxon>Betaproteobacteria</taxon>
        <taxon>Burkholderiales</taxon>
        <taxon>Oxalobacteraceae</taxon>
        <taxon>Herminiimonas</taxon>
    </lineage>
</organism>
<comment type="caution">
    <text evidence="2">The sequence shown here is derived from an EMBL/GenBank/DDBJ whole genome shotgun (WGS) entry which is preliminary data.</text>
</comment>
<sequence length="214" mass="23052">MIKKTLATVLLSSFAIAASAHQVWVERDGAGPAKVYVGDVDGERDHGDDVAKLAATTQVFGKDSKQPAKLTTTNDYLEAAVTGNGDVRLIADQVWKPWKNKDGQMQAAVFNSRAGRTETAAALDFELVPVKANGDVFTLTFKGEPVAGKKVSVINPDKWVKAFTTDKEGRIKVPVQGKGRYILMSGHELKGDLEVAGDKVQKVSYTTTLSFVAK</sequence>
<evidence type="ECO:0000313" key="3">
    <source>
        <dbReference type="Proteomes" id="UP001596542"/>
    </source>
</evidence>
<keyword evidence="3" id="KW-1185">Reference proteome</keyword>
<protein>
    <submittedName>
        <fullName evidence="2">Nickel uptake transporter family protein</fullName>
    </submittedName>
</protein>